<comment type="similarity">
    <text evidence="1">Belongs to the ATP-dependent AMP-binding enzyme family.</text>
</comment>
<dbReference type="PROSITE" id="PS00455">
    <property type="entry name" value="AMP_BINDING"/>
    <property type="match status" value="1"/>
</dbReference>
<dbReference type="InParanoid" id="A0A7M7QZR4"/>
<evidence type="ECO:0000256" key="2">
    <source>
        <dbReference type="SAM" id="MobiDB-lite"/>
    </source>
</evidence>
<dbReference type="EnsemblMetazoa" id="XM_032600215">
    <property type="protein sequence ID" value="XP_032456106"/>
    <property type="gene ID" value="LOC100123908"/>
</dbReference>
<dbReference type="PANTHER" id="PTHR43201">
    <property type="entry name" value="ACYL-COA SYNTHETASE"/>
    <property type="match status" value="1"/>
</dbReference>
<dbReference type="GO" id="GO:0031956">
    <property type="term" value="F:medium-chain fatty acid-CoA ligase activity"/>
    <property type="evidence" value="ECO:0007669"/>
    <property type="project" value="TreeGrafter"/>
</dbReference>
<feature type="domain" description="AMP-binding enzyme C-terminal" evidence="4">
    <location>
        <begin position="516"/>
        <end position="591"/>
    </location>
</feature>
<dbReference type="InterPro" id="IPR025110">
    <property type="entry name" value="AMP-bd_C"/>
</dbReference>
<organism evidence="5 6">
    <name type="scientific">Nasonia vitripennis</name>
    <name type="common">Parasitic wasp</name>
    <dbReference type="NCBI Taxonomy" id="7425"/>
    <lineage>
        <taxon>Eukaryota</taxon>
        <taxon>Metazoa</taxon>
        <taxon>Ecdysozoa</taxon>
        <taxon>Arthropoda</taxon>
        <taxon>Hexapoda</taxon>
        <taxon>Insecta</taxon>
        <taxon>Pterygota</taxon>
        <taxon>Neoptera</taxon>
        <taxon>Endopterygota</taxon>
        <taxon>Hymenoptera</taxon>
        <taxon>Apocrita</taxon>
        <taxon>Proctotrupomorpha</taxon>
        <taxon>Chalcidoidea</taxon>
        <taxon>Pteromalidae</taxon>
        <taxon>Pteromalinae</taxon>
        <taxon>Nasonia</taxon>
    </lineage>
</organism>
<proteinExistence type="inferred from homology"/>
<accession>A0A7M7QZR4</accession>
<dbReference type="Pfam" id="PF13193">
    <property type="entry name" value="AMP-binding_C"/>
    <property type="match status" value="1"/>
</dbReference>
<dbReference type="PANTHER" id="PTHR43201:SF8">
    <property type="entry name" value="ACYL-COA SYNTHETASE FAMILY MEMBER 3"/>
    <property type="match status" value="1"/>
</dbReference>
<sequence length="642" mass="71256">MSSLIRRRFHSFVNSITRHQNAIGAKRSQQTNAALNSTTETHQFSNDVVPVFKYAAQYGDRAALRDMHGDYTYRGLLLSAKQFANELNELLGEGSQERIAFLLPNDASYVITQWACWISGQIAVPLNDQHPAPVLDYYITDSDARVFVTTQEHLPIIEPLIAKSNRRLIVFDNALRVLASKPDGKLANNKGNIERDFGNFLDAGVPGDFYNKSDAMFVYTSGTTSKPKEIAGGVVLSHKNIQSQVSSLVTAWKHTDKDVFLHTLPLHHVHGIINVLLCPLYVGGRCVMLPKFSPSSVWAQITAVNMQNSERINVFAAVPTIYMKLIQEYDQLFVNNDKIKEYIFNVCTTKIRLMVSGSAPLPKPIFDRWEEITGHRLLERYGMTEAGMILSNPLDGERIPGTVGTPLPGVEIRLTEPESTDSVPTIAPKVLLYGNSKSSKVLSDSKDLVTGDLQVKGVNVFKRYWDRPEVTKKSFTDDGWFKTGDTVQYDNGIYRMLGRTSVDIIKTGGYKVSAVEVETVILGHPDIIDCTVVGVNDLTWGQRVAAVVVLNEGAELILSQLREFAKKSLASYAVPSILKVVNKIPKNSMGKVNKPDIIRILFPQEDLAAEVFIKKPETSEPVAASTSEPVTKKDDTPKKDNS</sequence>
<reference evidence="5" key="1">
    <citation type="submission" date="2021-01" db="UniProtKB">
        <authorList>
            <consortium name="EnsemblMetazoa"/>
        </authorList>
    </citation>
    <scope>IDENTIFICATION</scope>
</reference>
<dbReference type="Gene3D" id="3.30.300.30">
    <property type="match status" value="1"/>
</dbReference>
<evidence type="ECO:0000313" key="6">
    <source>
        <dbReference type="Proteomes" id="UP000002358"/>
    </source>
</evidence>
<keyword evidence="6" id="KW-1185">Reference proteome</keyword>
<evidence type="ECO:0000313" key="5">
    <source>
        <dbReference type="EnsemblMetazoa" id="XP_032456106"/>
    </source>
</evidence>
<dbReference type="Pfam" id="PF00501">
    <property type="entry name" value="AMP-binding"/>
    <property type="match status" value="1"/>
</dbReference>
<feature type="compositionally biased region" description="Basic and acidic residues" evidence="2">
    <location>
        <begin position="630"/>
        <end position="642"/>
    </location>
</feature>
<dbReference type="InterPro" id="IPR042099">
    <property type="entry name" value="ANL_N_sf"/>
</dbReference>
<gene>
    <name evidence="5" type="primary">100123908</name>
</gene>
<dbReference type="CDD" id="cd05941">
    <property type="entry name" value="MCS"/>
    <property type="match status" value="1"/>
</dbReference>
<evidence type="ECO:0000259" key="4">
    <source>
        <dbReference type="Pfam" id="PF13193"/>
    </source>
</evidence>
<dbReference type="GO" id="GO:0006631">
    <property type="term" value="P:fatty acid metabolic process"/>
    <property type="evidence" value="ECO:0007669"/>
    <property type="project" value="TreeGrafter"/>
</dbReference>
<evidence type="ECO:0000256" key="1">
    <source>
        <dbReference type="ARBA" id="ARBA00006432"/>
    </source>
</evidence>
<feature type="region of interest" description="Disordered" evidence="2">
    <location>
        <begin position="618"/>
        <end position="642"/>
    </location>
</feature>
<name>A0A7M7QZR4_NASVI</name>
<dbReference type="EnsemblMetazoa" id="XM_016981122">
    <property type="protein sequence ID" value="XP_016836611"/>
    <property type="gene ID" value="LOC100123908"/>
</dbReference>
<dbReference type="EnsemblMetazoa" id="XM_016981123">
    <property type="protein sequence ID" value="XP_016836612"/>
    <property type="gene ID" value="LOC100123908"/>
</dbReference>
<dbReference type="Gene3D" id="3.40.50.12780">
    <property type="entry name" value="N-terminal domain of ligase-like"/>
    <property type="match status" value="1"/>
</dbReference>
<dbReference type="OrthoDB" id="2962993at2759"/>
<evidence type="ECO:0000259" key="3">
    <source>
        <dbReference type="Pfam" id="PF00501"/>
    </source>
</evidence>
<dbReference type="FunCoup" id="A0A7M7QZR4">
    <property type="interactions" value="761"/>
</dbReference>
<dbReference type="InterPro" id="IPR020845">
    <property type="entry name" value="AMP-binding_CS"/>
</dbReference>
<dbReference type="SUPFAM" id="SSF56801">
    <property type="entry name" value="Acetyl-CoA synthetase-like"/>
    <property type="match status" value="1"/>
</dbReference>
<dbReference type="Proteomes" id="UP000002358">
    <property type="component" value="Chromosome 1"/>
</dbReference>
<feature type="domain" description="AMP-dependent synthetase/ligase" evidence="3">
    <location>
        <begin position="53"/>
        <end position="465"/>
    </location>
</feature>
<dbReference type="SMR" id="A0A7M7QZR4"/>
<dbReference type="EnsemblMetazoa" id="XM_016981124">
    <property type="protein sequence ID" value="XP_016836613"/>
    <property type="gene ID" value="LOC100123908"/>
</dbReference>
<protein>
    <submittedName>
        <fullName evidence="5">Uncharacterized protein</fullName>
    </submittedName>
</protein>
<dbReference type="InterPro" id="IPR045851">
    <property type="entry name" value="AMP-bd_C_sf"/>
</dbReference>
<dbReference type="InterPro" id="IPR000873">
    <property type="entry name" value="AMP-dep_synth/lig_dom"/>
</dbReference>
<dbReference type="AlphaFoldDB" id="A0A7M7QZR4"/>